<evidence type="ECO:0000256" key="6">
    <source>
        <dbReference type="ARBA" id="ARBA00023136"/>
    </source>
</evidence>
<dbReference type="CDD" id="cd06261">
    <property type="entry name" value="TM_PBP2"/>
    <property type="match status" value="1"/>
</dbReference>
<evidence type="ECO:0000313" key="10">
    <source>
        <dbReference type="EMBL" id="XDQ32255.1"/>
    </source>
</evidence>
<name>A0AB39PRS9_9ACTN</name>
<dbReference type="PROSITE" id="PS50928">
    <property type="entry name" value="ABC_TM1"/>
    <property type="match status" value="1"/>
</dbReference>
<feature type="domain" description="ABC transmembrane type-1" evidence="9">
    <location>
        <begin position="83"/>
        <end position="284"/>
    </location>
</feature>
<dbReference type="InterPro" id="IPR000515">
    <property type="entry name" value="MetI-like"/>
</dbReference>
<proteinExistence type="inferred from homology"/>
<feature type="compositionally biased region" description="Basic residues" evidence="8">
    <location>
        <begin position="10"/>
        <end position="20"/>
    </location>
</feature>
<dbReference type="GO" id="GO:0055085">
    <property type="term" value="P:transmembrane transport"/>
    <property type="evidence" value="ECO:0007669"/>
    <property type="project" value="InterPro"/>
</dbReference>
<dbReference type="AlphaFoldDB" id="A0AB39PRS9"/>
<comment type="subcellular location">
    <subcellularLocation>
        <location evidence="1 7">Cell membrane</location>
        <topology evidence="1 7">Multi-pass membrane protein</topology>
    </subcellularLocation>
</comment>
<evidence type="ECO:0000256" key="3">
    <source>
        <dbReference type="ARBA" id="ARBA00022475"/>
    </source>
</evidence>
<comment type="similarity">
    <text evidence="7">Belongs to the binding-protein-dependent transport system permease family.</text>
</comment>
<dbReference type="PANTHER" id="PTHR43227">
    <property type="entry name" value="BLL4140 PROTEIN"/>
    <property type="match status" value="1"/>
</dbReference>
<feature type="region of interest" description="Disordered" evidence="8">
    <location>
        <begin position="1"/>
        <end position="20"/>
    </location>
</feature>
<dbReference type="InterPro" id="IPR035906">
    <property type="entry name" value="MetI-like_sf"/>
</dbReference>
<feature type="transmembrane region" description="Helical" evidence="7">
    <location>
        <begin position="28"/>
        <end position="50"/>
    </location>
</feature>
<keyword evidence="2 7" id="KW-0813">Transport</keyword>
<reference evidence="10" key="1">
    <citation type="submission" date="2024-07" db="EMBL/GenBank/DDBJ databases">
        <authorList>
            <person name="Yu S.T."/>
        </authorList>
    </citation>
    <scope>NUCLEOTIDE SEQUENCE</scope>
    <source>
        <strain evidence="10">R28</strain>
    </source>
</reference>
<evidence type="ECO:0000256" key="2">
    <source>
        <dbReference type="ARBA" id="ARBA00022448"/>
    </source>
</evidence>
<protein>
    <submittedName>
        <fullName evidence="10">Carbohydrate ABC transporter permease</fullName>
    </submittedName>
</protein>
<dbReference type="EMBL" id="CP163439">
    <property type="protein sequence ID" value="XDQ32255.1"/>
    <property type="molecule type" value="Genomic_DNA"/>
</dbReference>
<evidence type="ECO:0000259" key="9">
    <source>
        <dbReference type="PROSITE" id="PS50928"/>
    </source>
</evidence>
<dbReference type="RefSeq" id="WP_369166760.1">
    <property type="nucleotide sequence ID" value="NZ_CP163439.1"/>
</dbReference>
<dbReference type="InterPro" id="IPR050809">
    <property type="entry name" value="UgpAE/MalFG_permease"/>
</dbReference>
<feature type="transmembrane region" description="Helical" evidence="7">
    <location>
        <begin position="222"/>
        <end position="242"/>
    </location>
</feature>
<evidence type="ECO:0000256" key="7">
    <source>
        <dbReference type="RuleBase" id="RU363032"/>
    </source>
</evidence>
<dbReference type="PANTHER" id="PTHR43227:SF8">
    <property type="entry name" value="DIACETYLCHITOBIOSE UPTAKE SYSTEM PERMEASE PROTEIN DASB"/>
    <property type="match status" value="1"/>
</dbReference>
<dbReference type="Gene3D" id="2.120.10.10">
    <property type="match status" value="1"/>
</dbReference>
<organism evidence="10">
    <name type="scientific">Streptomyces sp. R28</name>
    <dbReference type="NCBI Taxonomy" id="3238628"/>
    <lineage>
        <taxon>Bacteria</taxon>
        <taxon>Bacillati</taxon>
        <taxon>Actinomycetota</taxon>
        <taxon>Actinomycetes</taxon>
        <taxon>Kitasatosporales</taxon>
        <taxon>Streptomycetaceae</taxon>
        <taxon>Streptomyces</taxon>
    </lineage>
</organism>
<evidence type="ECO:0000256" key="5">
    <source>
        <dbReference type="ARBA" id="ARBA00022989"/>
    </source>
</evidence>
<dbReference type="Gene3D" id="1.10.3720.10">
    <property type="entry name" value="MetI-like"/>
    <property type="match status" value="1"/>
</dbReference>
<keyword evidence="5 7" id="KW-1133">Transmembrane helix</keyword>
<evidence type="ECO:0000256" key="4">
    <source>
        <dbReference type="ARBA" id="ARBA00022692"/>
    </source>
</evidence>
<feature type="transmembrane region" description="Helical" evidence="7">
    <location>
        <begin position="119"/>
        <end position="141"/>
    </location>
</feature>
<dbReference type="GO" id="GO:0005886">
    <property type="term" value="C:plasma membrane"/>
    <property type="evidence" value="ECO:0007669"/>
    <property type="project" value="UniProtKB-SubCell"/>
</dbReference>
<sequence>MAATTAAYARKPRRAGPPRRRFGGPGPLFVAPFLILFLLLFLAPLGYAAYLSLFQQRLIGGTVFVGLDNYVTALQDPLLLHGVGRVALFFVIQVPLMLLLALVFALVLDSGLLRLARLIRLGIFVPYAVPSVVAALMWGYLYGPDFGPFAQLSRELDLPAPHFLSESWMLGSLANIVTWEFVGYNMIILYAALRTIPQDLYEAAAMDGAGAWRIAWSIKLPALRPALLLTLLFSVIGSFQLFNEPNHTSNWTNPYLYVLPQDVGNLKQGTLLLASVVSGDDHYYKEHKAADPNWTPSNDGDRKDLAIALYSSTDDGATWKVVNVIATGGWQGGSAGATGQNIAAANTNKQTPSGSRT</sequence>
<dbReference type="Pfam" id="PF00528">
    <property type="entry name" value="BPD_transp_1"/>
    <property type="match status" value="1"/>
</dbReference>
<keyword evidence="6 7" id="KW-0472">Membrane</keyword>
<feature type="transmembrane region" description="Helical" evidence="7">
    <location>
        <begin position="86"/>
        <end position="107"/>
    </location>
</feature>
<feature type="transmembrane region" description="Helical" evidence="7">
    <location>
        <begin position="168"/>
        <end position="193"/>
    </location>
</feature>
<dbReference type="SUPFAM" id="SSF161098">
    <property type="entry name" value="MetI-like"/>
    <property type="match status" value="1"/>
</dbReference>
<keyword evidence="4 7" id="KW-0812">Transmembrane</keyword>
<evidence type="ECO:0000256" key="1">
    <source>
        <dbReference type="ARBA" id="ARBA00004651"/>
    </source>
</evidence>
<keyword evidence="3" id="KW-1003">Cell membrane</keyword>
<gene>
    <name evidence="10" type="ORF">AB5J49_02200</name>
</gene>
<accession>A0AB39PRS9</accession>
<evidence type="ECO:0000256" key="8">
    <source>
        <dbReference type="SAM" id="MobiDB-lite"/>
    </source>
</evidence>